<comment type="catalytic activity">
    <reaction evidence="10">
        <text>1D-myo-inositol 1,2,5,6-tetrakisphosphate + H2O = 1D-myo-inositol 1,2,6-trisphosphate + phosphate</text>
        <dbReference type="Rhea" id="RHEA:77119"/>
        <dbReference type="ChEBI" id="CHEBI:15377"/>
        <dbReference type="ChEBI" id="CHEBI:43474"/>
        <dbReference type="ChEBI" id="CHEBI:195535"/>
        <dbReference type="ChEBI" id="CHEBI:195537"/>
        <dbReference type="EC" id="3.1.3.62"/>
    </reaction>
    <physiologicalReaction direction="left-to-right" evidence="10">
        <dbReference type="Rhea" id="RHEA:77120"/>
    </physiologicalReaction>
</comment>
<evidence type="ECO:0000256" key="14">
    <source>
        <dbReference type="SAM" id="SignalP"/>
    </source>
</evidence>
<sequence length="447" mass="51104">MRPFIVLIALFICCNQFINAQTCEENFWGTKQVYFPQQKNYTPPPKGYEPIFINYIGRHGARHLTKPMSENKAYQLVMKAANKNALTEVGASLKNAILNLSAIEANADGNISELGKLEQSNIAKRMVKNNPHVFGKKVLLVNTTVGNKIRTLQSANAFLEGLKEACNCKIINRQYIDDTTTRFYDLSPAYENYKKIGNWQHSLDTLETHLALFEKANDLIEKVFTAEFAQTIKRQDALKFMQEVFGFLTIIPSLKNEIISKGISVSEVNFFPFFNCKVLQALHNYDNAEAYFLKGPGNNVNGIQVKIAAPLLADFIYTTDSFIANKKTPLQIRFGHAETIAPFAAFMGISGASTQIENVSQISTFWEDSKIIPLSANIQWVLYYHPKLKHYLVKFLLNEKEVSINGLTTQHFPFYDWQDVKKYYSEKLIRFNIYPNTDLYQWLFSLQ</sequence>
<evidence type="ECO:0000256" key="12">
    <source>
        <dbReference type="ARBA" id="ARBA00043691"/>
    </source>
</evidence>
<feature type="signal peptide" evidence="14">
    <location>
        <begin position="1"/>
        <end position="20"/>
    </location>
</feature>
<dbReference type="RefSeq" id="WP_111293142.1">
    <property type="nucleotide sequence ID" value="NZ_QKZV01000001.1"/>
</dbReference>
<dbReference type="GO" id="GO:0016020">
    <property type="term" value="C:membrane"/>
    <property type="evidence" value="ECO:0007669"/>
    <property type="project" value="UniProtKB-SubCell"/>
</dbReference>
<dbReference type="AlphaFoldDB" id="A0A2W7RYT7"/>
<dbReference type="OrthoDB" id="9770871at2"/>
<evidence type="ECO:0000256" key="8">
    <source>
        <dbReference type="ARBA" id="ARBA00023136"/>
    </source>
</evidence>
<name>A0A2W7RYT7_9BACT</name>
<dbReference type="PANTHER" id="PTHR20963:SF8">
    <property type="entry name" value="MULTIPLE INOSITOL POLYPHOSPHATE PHOSPHATASE 1"/>
    <property type="match status" value="1"/>
</dbReference>
<dbReference type="InterPro" id="IPR029033">
    <property type="entry name" value="His_PPase_superfam"/>
</dbReference>
<reference evidence="15 16" key="1">
    <citation type="submission" date="2018-06" db="EMBL/GenBank/DDBJ databases">
        <title>Genomic Encyclopedia of Archaeal and Bacterial Type Strains, Phase II (KMG-II): from individual species to whole genera.</title>
        <authorList>
            <person name="Goeker M."/>
        </authorList>
    </citation>
    <scope>NUCLEOTIDE SEQUENCE [LARGE SCALE GENOMIC DNA]</scope>
    <source>
        <strain evidence="15 16">DSM 23241</strain>
    </source>
</reference>
<dbReference type="EC" id="3.1.3.62" evidence="4"/>
<keyword evidence="8" id="KW-0472">Membrane</keyword>
<protein>
    <recommendedName>
        <fullName evidence="5">Multiple inositol polyphosphate phosphatase 1</fullName>
        <ecNumber evidence="4">3.1.3.62</ecNumber>
        <ecNumber evidence="3">3.1.3.80</ecNumber>
    </recommendedName>
    <alternativeName>
        <fullName evidence="9">2,3-bisphosphoglycerate 3-phosphatase</fullName>
    </alternativeName>
</protein>
<dbReference type="InterPro" id="IPR000560">
    <property type="entry name" value="His_Pase_clade-2"/>
</dbReference>
<dbReference type="EMBL" id="QKZV01000001">
    <property type="protein sequence ID" value="PZX65671.1"/>
    <property type="molecule type" value="Genomic_DNA"/>
</dbReference>
<evidence type="ECO:0000256" key="10">
    <source>
        <dbReference type="ARBA" id="ARBA00043668"/>
    </source>
</evidence>
<keyword evidence="16" id="KW-1185">Reference proteome</keyword>
<dbReference type="PANTHER" id="PTHR20963">
    <property type="entry name" value="MULTIPLE INOSITOL POLYPHOSPHATE PHOSPHATASE-RELATED"/>
    <property type="match status" value="1"/>
</dbReference>
<evidence type="ECO:0000256" key="7">
    <source>
        <dbReference type="ARBA" id="ARBA00022801"/>
    </source>
</evidence>
<keyword evidence="7" id="KW-0378">Hydrolase</keyword>
<accession>A0A2W7RYT7</accession>
<dbReference type="Pfam" id="PF00328">
    <property type="entry name" value="His_Phos_2"/>
    <property type="match status" value="1"/>
</dbReference>
<proteinExistence type="inferred from homology"/>
<evidence type="ECO:0000256" key="1">
    <source>
        <dbReference type="ARBA" id="ARBA00004370"/>
    </source>
</evidence>
<evidence type="ECO:0000256" key="4">
    <source>
        <dbReference type="ARBA" id="ARBA00013040"/>
    </source>
</evidence>
<gene>
    <name evidence="15" type="ORF">LX80_00161</name>
</gene>
<keyword evidence="6 14" id="KW-0732">Signal</keyword>
<evidence type="ECO:0000256" key="11">
    <source>
        <dbReference type="ARBA" id="ARBA00043671"/>
    </source>
</evidence>
<evidence type="ECO:0000313" key="15">
    <source>
        <dbReference type="EMBL" id="PZX65671.1"/>
    </source>
</evidence>
<evidence type="ECO:0000313" key="16">
    <source>
        <dbReference type="Proteomes" id="UP000249720"/>
    </source>
</evidence>
<organism evidence="15 16">
    <name type="scientific">Hydrotalea sandarakina</name>
    <dbReference type="NCBI Taxonomy" id="1004304"/>
    <lineage>
        <taxon>Bacteria</taxon>
        <taxon>Pseudomonadati</taxon>
        <taxon>Bacteroidota</taxon>
        <taxon>Chitinophagia</taxon>
        <taxon>Chitinophagales</taxon>
        <taxon>Chitinophagaceae</taxon>
        <taxon>Hydrotalea</taxon>
    </lineage>
</organism>
<feature type="chain" id="PRO_5015883331" description="Multiple inositol polyphosphate phosphatase 1" evidence="14">
    <location>
        <begin position="21"/>
        <end position="447"/>
    </location>
</feature>
<evidence type="ECO:0000256" key="5">
    <source>
        <dbReference type="ARBA" id="ARBA00018097"/>
    </source>
</evidence>
<comment type="catalytic activity">
    <reaction evidence="13">
        <text>(2R)-2,3-bisphosphoglycerate + H2O = (2R)-2-phosphoglycerate + phosphate</text>
        <dbReference type="Rhea" id="RHEA:27381"/>
        <dbReference type="ChEBI" id="CHEBI:15377"/>
        <dbReference type="ChEBI" id="CHEBI:43474"/>
        <dbReference type="ChEBI" id="CHEBI:58248"/>
        <dbReference type="ChEBI" id="CHEBI:58289"/>
        <dbReference type="EC" id="3.1.3.80"/>
    </reaction>
    <physiologicalReaction direction="left-to-right" evidence="13">
        <dbReference type="Rhea" id="RHEA:27382"/>
    </physiologicalReaction>
</comment>
<dbReference type="EC" id="3.1.3.80" evidence="3"/>
<comment type="catalytic activity">
    <reaction evidence="12">
        <text>1D-myo-inositol hexakisphosphate + H2O = 1D-myo-inositol 1,2,4,5,6-pentakisphosphate + phosphate</text>
        <dbReference type="Rhea" id="RHEA:16989"/>
        <dbReference type="ChEBI" id="CHEBI:15377"/>
        <dbReference type="ChEBI" id="CHEBI:43474"/>
        <dbReference type="ChEBI" id="CHEBI:57798"/>
        <dbReference type="ChEBI" id="CHEBI:58130"/>
        <dbReference type="EC" id="3.1.3.62"/>
    </reaction>
    <physiologicalReaction direction="left-to-right" evidence="12">
        <dbReference type="Rhea" id="RHEA:16990"/>
    </physiologicalReaction>
</comment>
<evidence type="ECO:0000256" key="9">
    <source>
        <dbReference type="ARBA" id="ARBA00031642"/>
    </source>
</evidence>
<evidence type="ECO:0000256" key="3">
    <source>
        <dbReference type="ARBA" id="ARBA00012976"/>
    </source>
</evidence>
<dbReference type="Gene3D" id="3.40.50.1240">
    <property type="entry name" value="Phosphoglycerate mutase-like"/>
    <property type="match status" value="1"/>
</dbReference>
<evidence type="ECO:0000256" key="13">
    <source>
        <dbReference type="ARBA" id="ARBA00043832"/>
    </source>
</evidence>
<dbReference type="GO" id="GO:0034417">
    <property type="term" value="F:bisphosphoglycerate 3-phosphatase activity"/>
    <property type="evidence" value="ECO:0007669"/>
    <property type="project" value="UniProtKB-EC"/>
</dbReference>
<dbReference type="SUPFAM" id="SSF53254">
    <property type="entry name" value="Phosphoglycerate mutase-like"/>
    <property type="match status" value="1"/>
</dbReference>
<comment type="subcellular location">
    <subcellularLocation>
        <location evidence="1">Membrane</location>
    </subcellularLocation>
</comment>
<comment type="caution">
    <text evidence="15">The sequence shown here is derived from an EMBL/GenBank/DDBJ whole genome shotgun (WGS) entry which is preliminary data.</text>
</comment>
<evidence type="ECO:0000256" key="6">
    <source>
        <dbReference type="ARBA" id="ARBA00022729"/>
    </source>
</evidence>
<evidence type="ECO:0000256" key="2">
    <source>
        <dbReference type="ARBA" id="ARBA00008422"/>
    </source>
</evidence>
<dbReference type="Proteomes" id="UP000249720">
    <property type="component" value="Unassembled WGS sequence"/>
</dbReference>
<comment type="catalytic activity">
    <reaction evidence="11">
        <text>1D-myo-inositol 1,2,4,5,6-pentakisphosphate + H2O = 1D-myo-inositol 1,2,5,6-tetrakisphosphate + phosphate</text>
        <dbReference type="Rhea" id="RHEA:77115"/>
        <dbReference type="ChEBI" id="CHEBI:15377"/>
        <dbReference type="ChEBI" id="CHEBI:43474"/>
        <dbReference type="ChEBI" id="CHEBI:57798"/>
        <dbReference type="ChEBI" id="CHEBI:195535"/>
        <dbReference type="EC" id="3.1.3.62"/>
    </reaction>
    <physiologicalReaction direction="left-to-right" evidence="11">
        <dbReference type="Rhea" id="RHEA:77116"/>
    </physiologicalReaction>
</comment>
<comment type="similarity">
    <text evidence="2">Belongs to the histidine acid phosphatase family. MINPP1 subfamily.</text>
</comment>